<keyword evidence="8" id="KW-1185">Reference proteome</keyword>
<evidence type="ECO:0000313" key="7">
    <source>
        <dbReference type="EMBL" id="KAK9916900.1"/>
    </source>
</evidence>
<reference evidence="7 8" key="1">
    <citation type="journal article" date="2024" name="Nat. Commun.">
        <title>Phylogenomics reveals the evolutionary origins of lichenization in chlorophyte algae.</title>
        <authorList>
            <person name="Puginier C."/>
            <person name="Libourel C."/>
            <person name="Otte J."/>
            <person name="Skaloud P."/>
            <person name="Haon M."/>
            <person name="Grisel S."/>
            <person name="Petersen M."/>
            <person name="Berrin J.G."/>
            <person name="Delaux P.M."/>
            <person name="Dal Grande F."/>
            <person name="Keller J."/>
        </authorList>
    </citation>
    <scope>NUCLEOTIDE SEQUENCE [LARGE SCALE GENOMIC DNA]</scope>
    <source>
        <strain evidence="7 8">SAG 216-7</strain>
    </source>
</reference>
<evidence type="ECO:0000256" key="5">
    <source>
        <dbReference type="ARBA" id="ARBA00023136"/>
    </source>
</evidence>
<gene>
    <name evidence="7" type="ORF">WJX75_008512</name>
</gene>
<evidence type="ECO:0000256" key="6">
    <source>
        <dbReference type="ARBA" id="ARBA00023180"/>
    </source>
</evidence>
<dbReference type="Gene3D" id="3.40.50.300">
    <property type="entry name" value="P-loop containing nucleotide triphosphate hydrolases"/>
    <property type="match status" value="1"/>
</dbReference>
<dbReference type="EMBL" id="JALJOT010000003">
    <property type="protein sequence ID" value="KAK9916900.1"/>
    <property type="molecule type" value="Genomic_DNA"/>
</dbReference>
<organism evidence="7 8">
    <name type="scientific">Coccomyxa subellipsoidea</name>
    <dbReference type="NCBI Taxonomy" id="248742"/>
    <lineage>
        <taxon>Eukaryota</taxon>
        <taxon>Viridiplantae</taxon>
        <taxon>Chlorophyta</taxon>
        <taxon>core chlorophytes</taxon>
        <taxon>Trebouxiophyceae</taxon>
        <taxon>Trebouxiophyceae incertae sedis</taxon>
        <taxon>Coccomyxaceae</taxon>
        <taxon>Coccomyxa</taxon>
    </lineage>
</organism>
<keyword evidence="4" id="KW-1133">Transmembrane helix</keyword>
<evidence type="ECO:0000313" key="8">
    <source>
        <dbReference type="Proteomes" id="UP001491310"/>
    </source>
</evidence>
<comment type="subcellular location">
    <subcellularLocation>
        <location evidence="1">Membrane</location>
        <topology evidence="1">Single-pass membrane protein</topology>
    </subcellularLocation>
</comment>
<evidence type="ECO:0000256" key="1">
    <source>
        <dbReference type="ARBA" id="ARBA00004167"/>
    </source>
</evidence>
<evidence type="ECO:0000256" key="3">
    <source>
        <dbReference type="ARBA" id="ARBA00022692"/>
    </source>
</evidence>
<dbReference type="InterPro" id="IPR027417">
    <property type="entry name" value="P-loop_NTPase"/>
</dbReference>
<dbReference type="Proteomes" id="UP001491310">
    <property type="component" value="Unassembled WGS sequence"/>
</dbReference>
<dbReference type="InterPro" id="IPR010635">
    <property type="entry name" value="Heparan_SO4-6-sulfoTrfase"/>
</dbReference>
<evidence type="ECO:0008006" key="9">
    <source>
        <dbReference type="Google" id="ProtNLM"/>
    </source>
</evidence>
<keyword evidence="2" id="KW-0808">Transferase</keyword>
<proteinExistence type="predicted"/>
<protein>
    <recommendedName>
        <fullName evidence="9">Sulfotransferase</fullName>
    </recommendedName>
</protein>
<keyword evidence="6" id="KW-0325">Glycoprotein</keyword>
<evidence type="ECO:0000256" key="2">
    <source>
        <dbReference type="ARBA" id="ARBA00022679"/>
    </source>
</evidence>
<dbReference type="PANTHER" id="PTHR12812:SF0">
    <property type="entry name" value="HEPARAN-SULFATE 6-O-SULFOTRANSFERASE"/>
    <property type="match status" value="1"/>
</dbReference>
<sequence length="399" mass="44144">MADHSPGPQIKDPAAAKTVFFLHVPRTAGRTYHACFLKLATPPSHRCEKSYDVLRLNASIPTCGLLGSHDDLSALQYLPTETAVVTQLRDPVDRILSAYEFAVEVAARAVYGRKQTKVDPSKVSTRDVWPWSLLVPWMEEDIRWRASKNDSMALSGSLDPYDNILFMPLTQFLDAPIVQELLHNGAALQVLGVTNYSHWKDTGELRRCMAGTPKSRLQIQQLALQKLEAFAHVGITERLEESILSLAAAMQLKMQGQAWKAAPDAFQAGPDGALRQVKADEEYLHPAPLGHAYGQCVARARKKAAIRKAASFKSLPEGSGLEFTKQSRAAIDPAILARIRSKNAVDAALWERGQELFAAKLEEWIHSGKRRHCGRRVSEVQVENSACGNVTCSEYYDSS</sequence>
<comment type="caution">
    <text evidence="7">The sequence shown here is derived from an EMBL/GenBank/DDBJ whole genome shotgun (WGS) entry which is preliminary data.</text>
</comment>
<evidence type="ECO:0000256" key="4">
    <source>
        <dbReference type="ARBA" id="ARBA00022989"/>
    </source>
</evidence>
<dbReference type="PANTHER" id="PTHR12812">
    <property type="entry name" value="HEPARAN SULFATE 6-O-SULFOTRANSFERASE 3"/>
    <property type="match status" value="1"/>
</dbReference>
<accession>A0ABR2YZT1</accession>
<keyword evidence="3" id="KW-0812">Transmembrane</keyword>
<name>A0ABR2YZT1_9CHLO</name>
<keyword evidence="5" id="KW-0472">Membrane</keyword>